<keyword evidence="3" id="KW-0812">Transmembrane</keyword>
<keyword evidence="3" id="KW-1133">Transmembrane helix</keyword>
<comment type="caution">
    <text evidence="5">The sequence shown here is derived from an EMBL/GenBank/DDBJ whole genome shotgun (WGS) entry which is preliminary data.</text>
</comment>
<keyword evidence="6" id="KW-1185">Reference proteome</keyword>
<dbReference type="Proteomes" id="UP001595696">
    <property type="component" value="Unassembled WGS sequence"/>
</dbReference>
<reference evidence="6" key="1">
    <citation type="journal article" date="2019" name="Int. J. Syst. Evol. Microbiol.">
        <title>The Global Catalogue of Microorganisms (GCM) 10K type strain sequencing project: providing services to taxonomists for standard genome sequencing and annotation.</title>
        <authorList>
            <consortium name="The Broad Institute Genomics Platform"/>
            <consortium name="The Broad Institute Genome Sequencing Center for Infectious Disease"/>
            <person name="Wu L."/>
            <person name="Ma J."/>
        </authorList>
    </citation>
    <scope>NUCLEOTIDE SEQUENCE [LARGE SCALE GENOMIC DNA]</scope>
    <source>
        <strain evidence="6">CGMCC 4.7330</strain>
    </source>
</reference>
<keyword evidence="1" id="KW-0732">Signal</keyword>
<dbReference type="Pfam" id="PF11611">
    <property type="entry name" value="DUF4352"/>
    <property type="match status" value="1"/>
</dbReference>
<dbReference type="InterPro" id="IPR029051">
    <property type="entry name" value="DUF4352"/>
</dbReference>
<evidence type="ECO:0000256" key="1">
    <source>
        <dbReference type="ARBA" id="ARBA00022729"/>
    </source>
</evidence>
<feature type="compositionally biased region" description="Pro residues" evidence="2">
    <location>
        <begin position="1"/>
        <end position="10"/>
    </location>
</feature>
<name>A0ABV8DM12_9NOCA</name>
<evidence type="ECO:0000313" key="5">
    <source>
        <dbReference type="EMBL" id="MFC3960681.1"/>
    </source>
</evidence>
<feature type="transmembrane region" description="Helical" evidence="3">
    <location>
        <begin position="36"/>
        <end position="58"/>
    </location>
</feature>
<keyword evidence="3" id="KW-0472">Membrane</keyword>
<gene>
    <name evidence="5" type="ORF">ACFO0B_01615</name>
</gene>
<accession>A0ABV8DM12</accession>
<organism evidence="5 6">
    <name type="scientific">Nocardia jiangsuensis</name>
    <dbReference type="NCBI Taxonomy" id="1691563"/>
    <lineage>
        <taxon>Bacteria</taxon>
        <taxon>Bacillati</taxon>
        <taxon>Actinomycetota</taxon>
        <taxon>Actinomycetes</taxon>
        <taxon>Mycobacteriales</taxon>
        <taxon>Nocardiaceae</taxon>
        <taxon>Nocardia</taxon>
    </lineage>
</organism>
<feature type="region of interest" description="Disordered" evidence="2">
    <location>
        <begin position="1"/>
        <end position="29"/>
    </location>
</feature>
<dbReference type="EMBL" id="JBHSAX010000002">
    <property type="protein sequence ID" value="MFC3960681.1"/>
    <property type="molecule type" value="Genomic_DNA"/>
</dbReference>
<evidence type="ECO:0000313" key="6">
    <source>
        <dbReference type="Proteomes" id="UP001595696"/>
    </source>
</evidence>
<dbReference type="InterPro" id="IPR029050">
    <property type="entry name" value="Immunoprotect_excell_Ig-like"/>
</dbReference>
<feature type="domain" description="DUF4352" evidence="4">
    <location>
        <begin position="97"/>
        <end position="217"/>
    </location>
</feature>
<feature type="compositionally biased region" description="Low complexity" evidence="2">
    <location>
        <begin position="11"/>
        <end position="23"/>
    </location>
</feature>
<feature type="region of interest" description="Disordered" evidence="2">
    <location>
        <begin position="64"/>
        <end position="89"/>
    </location>
</feature>
<dbReference type="RefSeq" id="WP_378610443.1">
    <property type="nucleotide sequence ID" value="NZ_JBHSAX010000002.1"/>
</dbReference>
<evidence type="ECO:0000256" key="2">
    <source>
        <dbReference type="SAM" id="MobiDB-lite"/>
    </source>
</evidence>
<proteinExistence type="predicted"/>
<evidence type="ECO:0000256" key="3">
    <source>
        <dbReference type="SAM" id="Phobius"/>
    </source>
</evidence>
<evidence type="ECO:0000259" key="4">
    <source>
        <dbReference type="Pfam" id="PF11611"/>
    </source>
</evidence>
<dbReference type="Gene3D" id="2.60.40.1240">
    <property type="match status" value="1"/>
</dbReference>
<sequence length="222" mass="23274">MTQPPYPQQPSGPQYPQQQAYGHPYPPPQPPKKKPVWPWVLIGAMVLLCGGCFGIVGLSSNSADEDKSTATFSSAAPGAEPAAVAPETAAPEVASAGATVRDGKFEFRVTGVDAPVKTVGSNPYLKETAQGEFVQVHLVVTNIGDRAQTYFGSNQHLIDTQGRRFDNDTSAEINVNDEIITEINPGNSVNVTVVFDVPAGSVPGTLELHDSAFSGGAKVAIG</sequence>
<protein>
    <submittedName>
        <fullName evidence="5">DUF4352 domain-containing protein</fullName>
    </submittedName>
</protein>
<feature type="compositionally biased region" description="Low complexity" evidence="2">
    <location>
        <begin position="73"/>
        <end position="89"/>
    </location>
</feature>